<gene>
    <name evidence="4" type="primary">TMTC4_1</name>
    <name evidence="4" type="ORF">OS493_030252</name>
</gene>
<dbReference type="GO" id="GO:0030968">
    <property type="term" value="P:endoplasmic reticulum unfolded protein response"/>
    <property type="evidence" value="ECO:0007669"/>
    <property type="project" value="TreeGrafter"/>
</dbReference>
<keyword evidence="3" id="KW-1133">Transmembrane helix</keyword>
<evidence type="ECO:0000256" key="3">
    <source>
        <dbReference type="SAM" id="Phobius"/>
    </source>
</evidence>
<reference evidence="4" key="1">
    <citation type="submission" date="2023-01" db="EMBL/GenBank/DDBJ databases">
        <title>Genome assembly of the deep-sea coral Lophelia pertusa.</title>
        <authorList>
            <person name="Herrera S."/>
            <person name="Cordes E."/>
        </authorList>
    </citation>
    <scope>NUCLEOTIDE SEQUENCE</scope>
    <source>
        <strain evidence="4">USNM1676648</strain>
        <tissue evidence="4">Polyp</tissue>
    </source>
</reference>
<feature type="transmembrane region" description="Helical" evidence="3">
    <location>
        <begin position="213"/>
        <end position="234"/>
    </location>
</feature>
<dbReference type="EMBL" id="MU827809">
    <property type="protein sequence ID" value="KAJ7324078.1"/>
    <property type="molecule type" value="Genomic_DNA"/>
</dbReference>
<dbReference type="InterPro" id="IPR052346">
    <property type="entry name" value="O-mannosyl-transferase_TMTC"/>
</dbReference>
<dbReference type="PANTHER" id="PTHR44227">
    <property type="match status" value="1"/>
</dbReference>
<evidence type="ECO:0000313" key="4">
    <source>
        <dbReference type="EMBL" id="KAJ7324078.1"/>
    </source>
</evidence>
<sequence>MASKHKANGNKLRRKTAKDFVGDERENPSYLDFVTDGEEIDSDLPVPNFSFSVASVVVCCVSVLCYLNSCKGEFVFDDSEAIVGNKDLKPDVPLGKLFLHDFWGANVAGLVGRADLLGALFFILSFLFYVRCCVIDYDEDGSNDKLPWKHLLLSMVFCSVAMLCKEQGITVLGVCCVYDVIVACQIDPLMLLTKFSSKENRNGDLKEKNEPSLWIKHLICRQVVLLLTGIVLLLGRWRIMGSSPPVFQVVDNPASFEESLIVR</sequence>
<feature type="non-terminal residue" evidence="4">
    <location>
        <position position="263"/>
    </location>
</feature>
<evidence type="ECO:0000313" key="5">
    <source>
        <dbReference type="Proteomes" id="UP001163046"/>
    </source>
</evidence>
<accession>A0A9W9Y8T3</accession>
<proteinExistence type="predicted"/>
<dbReference type="GO" id="GO:0035269">
    <property type="term" value="P:protein O-linked glycosylation via mannose"/>
    <property type="evidence" value="ECO:0007669"/>
    <property type="project" value="TreeGrafter"/>
</dbReference>
<keyword evidence="3" id="KW-0472">Membrane</keyword>
<evidence type="ECO:0000256" key="1">
    <source>
        <dbReference type="ARBA" id="ARBA00022737"/>
    </source>
</evidence>
<feature type="transmembrane region" description="Helical" evidence="3">
    <location>
        <begin position="103"/>
        <end position="128"/>
    </location>
</feature>
<dbReference type="GO" id="GO:0005783">
    <property type="term" value="C:endoplasmic reticulum"/>
    <property type="evidence" value="ECO:0007669"/>
    <property type="project" value="TreeGrafter"/>
</dbReference>
<protein>
    <submittedName>
        <fullName evidence="4">Protein O-mannosyl-transferase tmtc4</fullName>
    </submittedName>
</protein>
<comment type="caution">
    <text evidence="4">The sequence shown here is derived from an EMBL/GenBank/DDBJ whole genome shotgun (WGS) entry which is preliminary data.</text>
</comment>
<evidence type="ECO:0000256" key="2">
    <source>
        <dbReference type="ARBA" id="ARBA00022803"/>
    </source>
</evidence>
<dbReference type="AlphaFoldDB" id="A0A9W9Y8T3"/>
<keyword evidence="3" id="KW-0812">Transmembrane</keyword>
<organism evidence="4 5">
    <name type="scientific">Desmophyllum pertusum</name>
    <dbReference type="NCBI Taxonomy" id="174260"/>
    <lineage>
        <taxon>Eukaryota</taxon>
        <taxon>Metazoa</taxon>
        <taxon>Cnidaria</taxon>
        <taxon>Anthozoa</taxon>
        <taxon>Hexacorallia</taxon>
        <taxon>Scleractinia</taxon>
        <taxon>Caryophylliina</taxon>
        <taxon>Caryophylliidae</taxon>
        <taxon>Desmophyllum</taxon>
    </lineage>
</organism>
<keyword evidence="1" id="KW-0677">Repeat</keyword>
<dbReference type="GO" id="GO:0000030">
    <property type="term" value="F:mannosyltransferase activity"/>
    <property type="evidence" value="ECO:0007669"/>
    <property type="project" value="TreeGrafter"/>
</dbReference>
<dbReference type="PANTHER" id="PTHR44227:SF3">
    <property type="entry name" value="PROTEIN O-MANNOSYL-TRANSFERASE TMTC4"/>
    <property type="match status" value="1"/>
</dbReference>
<name>A0A9W9Y8T3_9CNID</name>
<dbReference type="Proteomes" id="UP001163046">
    <property type="component" value="Unassembled WGS sequence"/>
</dbReference>
<keyword evidence="2" id="KW-0802">TPR repeat</keyword>
<dbReference type="OrthoDB" id="66906at2759"/>
<keyword evidence="5" id="KW-1185">Reference proteome</keyword>